<dbReference type="Gene3D" id="6.10.250.2860">
    <property type="match status" value="1"/>
</dbReference>
<reference evidence="11 12" key="1">
    <citation type="journal article" date="2018" name="Parasitology">
        <title>The reduced genome of Candidatus Kinetoplastibacterium sorsogonicusi, the endosymbiont of Kentomonas sorsogonicus (Trypanosomatidae): loss of the haem-synthesis pathway.</title>
        <authorList>
            <person name="Silva F.M."/>
            <person name="Kostygov A.Y."/>
            <person name="Spodareva V.V."/>
            <person name="Butenko A."/>
            <person name="Tossou R."/>
            <person name="Lukes J."/>
            <person name="Yurchenko V."/>
            <person name="Alves J.M.P."/>
        </authorList>
    </citation>
    <scope>NUCLEOTIDE SEQUENCE [LARGE SCALE GENOMIC DNA]</scope>
    <source>
        <strain evidence="11 12">MF-08</strain>
    </source>
</reference>
<keyword evidence="9" id="KW-0175">Coiled coil</keyword>
<feature type="binding site" evidence="7">
    <location>
        <begin position="310"/>
        <end position="313"/>
    </location>
    <ligand>
        <name>GTP</name>
        <dbReference type="ChEBI" id="CHEBI:37565"/>
    </ligand>
</feature>
<evidence type="ECO:0000256" key="8">
    <source>
        <dbReference type="PIRSR" id="PIRSR006809-2"/>
    </source>
</evidence>
<dbReference type="EMBL" id="CP025628">
    <property type="protein sequence ID" value="AWD32487.1"/>
    <property type="molecule type" value="Genomic_DNA"/>
</dbReference>
<dbReference type="InterPro" id="IPR032305">
    <property type="entry name" value="GTP-bd_M"/>
</dbReference>
<dbReference type="SUPFAM" id="SSF52540">
    <property type="entry name" value="P-loop containing nucleoside triphosphate hydrolases"/>
    <property type="match status" value="1"/>
</dbReference>
<keyword evidence="1 6" id="KW-0963">Cytoplasm</keyword>
<keyword evidence="3 6" id="KW-0547">Nucleotide-binding</keyword>
<dbReference type="GO" id="GO:0046872">
    <property type="term" value="F:metal ion binding"/>
    <property type="evidence" value="ECO:0007669"/>
    <property type="project" value="UniProtKB-KW"/>
</dbReference>
<dbReference type="Pfam" id="PF16360">
    <property type="entry name" value="GTP-bdg_M"/>
    <property type="match status" value="1"/>
</dbReference>
<keyword evidence="4 8" id="KW-0460">Magnesium</keyword>
<evidence type="ECO:0000313" key="11">
    <source>
        <dbReference type="EMBL" id="AWD32487.1"/>
    </source>
</evidence>
<feature type="binding site" evidence="7">
    <location>
        <begin position="244"/>
        <end position="247"/>
    </location>
    <ligand>
        <name>GTP</name>
        <dbReference type="ChEBI" id="CHEBI:37565"/>
    </ligand>
</feature>
<dbReference type="OrthoDB" id="9812272at2"/>
<dbReference type="AlphaFoldDB" id="A0A3Q8EUC3"/>
<feature type="binding site" evidence="7">
    <location>
        <begin position="198"/>
        <end position="205"/>
    </location>
    <ligand>
        <name>GTP</name>
        <dbReference type="ChEBI" id="CHEBI:37565"/>
    </ligand>
</feature>
<dbReference type="InterPro" id="IPR025121">
    <property type="entry name" value="GTPase_HflX_N"/>
</dbReference>
<evidence type="ECO:0000256" key="2">
    <source>
        <dbReference type="ARBA" id="ARBA00022723"/>
    </source>
</evidence>
<evidence type="ECO:0000256" key="3">
    <source>
        <dbReference type="ARBA" id="ARBA00022741"/>
    </source>
</evidence>
<dbReference type="PANTHER" id="PTHR10229">
    <property type="entry name" value="GTP-BINDING PROTEIN HFLX"/>
    <property type="match status" value="1"/>
</dbReference>
<proteinExistence type="inferred from homology"/>
<dbReference type="Pfam" id="PF13167">
    <property type="entry name" value="GTP-bdg_N"/>
    <property type="match status" value="1"/>
</dbReference>
<evidence type="ECO:0000256" key="6">
    <source>
        <dbReference type="HAMAP-Rule" id="MF_00900"/>
    </source>
</evidence>
<dbReference type="PANTHER" id="PTHR10229:SF0">
    <property type="entry name" value="GTP-BINDING PROTEIN 6-RELATED"/>
    <property type="match status" value="1"/>
</dbReference>
<dbReference type="PRINTS" id="PR00326">
    <property type="entry name" value="GTP1OBG"/>
</dbReference>
<feature type="coiled-coil region" evidence="9">
    <location>
        <begin position="158"/>
        <end position="185"/>
    </location>
</feature>
<feature type="binding site" evidence="8">
    <location>
        <position position="225"/>
    </location>
    <ligand>
        <name>Mg(2+)</name>
        <dbReference type="ChEBI" id="CHEBI:18420"/>
    </ligand>
</feature>
<dbReference type="InterPro" id="IPR016496">
    <property type="entry name" value="GTPase_HflX"/>
</dbReference>
<feature type="binding site" evidence="7">
    <location>
        <begin position="223"/>
        <end position="227"/>
    </location>
    <ligand>
        <name>GTP</name>
        <dbReference type="ChEBI" id="CHEBI:37565"/>
    </ligand>
</feature>
<dbReference type="PROSITE" id="PS51705">
    <property type="entry name" value="G_HFLX"/>
    <property type="match status" value="1"/>
</dbReference>
<keyword evidence="2 8" id="KW-0479">Metal-binding</keyword>
<comment type="similarity">
    <text evidence="6">Belongs to the TRAFAC class OBG-HflX-like GTPase superfamily. HflX GTPase family.</text>
</comment>
<keyword evidence="5 6" id="KW-0342">GTP-binding</keyword>
<dbReference type="GO" id="GO:0005737">
    <property type="term" value="C:cytoplasm"/>
    <property type="evidence" value="ECO:0007669"/>
    <property type="project" value="UniProtKB-SubCell"/>
</dbReference>
<evidence type="ECO:0000259" key="10">
    <source>
        <dbReference type="PROSITE" id="PS51705"/>
    </source>
</evidence>
<dbReference type="InterPro" id="IPR005225">
    <property type="entry name" value="Small_GTP-bd"/>
</dbReference>
<dbReference type="GO" id="GO:0003924">
    <property type="term" value="F:GTPase activity"/>
    <property type="evidence" value="ECO:0007669"/>
    <property type="project" value="UniProtKB-UniRule"/>
</dbReference>
<dbReference type="KEGG" id="kso:CKSOR_00370"/>
<dbReference type="RefSeq" id="WP_108673894.1">
    <property type="nucleotide sequence ID" value="NZ_CP025628.1"/>
</dbReference>
<evidence type="ECO:0000256" key="5">
    <source>
        <dbReference type="ARBA" id="ARBA00023134"/>
    </source>
</evidence>
<dbReference type="PIRSF" id="PIRSF006809">
    <property type="entry name" value="GTP-binding_hflX_prd"/>
    <property type="match status" value="1"/>
</dbReference>
<dbReference type="Pfam" id="PF01926">
    <property type="entry name" value="MMR_HSR1"/>
    <property type="match status" value="1"/>
</dbReference>
<dbReference type="InterPro" id="IPR027417">
    <property type="entry name" value="P-loop_NTPase"/>
</dbReference>
<comment type="subunit">
    <text evidence="6">Monomer. Associates with the 50S ribosomal subunit.</text>
</comment>
<dbReference type="GO" id="GO:0005525">
    <property type="term" value="F:GTP binding"/>
    <property type="evidence" value="ECO:0007669"/>
    <property type="project" value="UniProtKB-UniRule"/>
</dbReference>
<dbReference type="InterPro" id="IPR030394">
    <property type="entry name" value="G_HFLX_dom"/>
</dbReference>
<protein>
    <recommendedName>
        <fullName evidence="6">GTPase HflX</fullName>
    </recommendedName>
    <alternativeName>
        <fullName evidence="6">GTP-binding protein HflX</fullName>
    </alternativeName>
</protein>
<dbReference type="GO" id="GO:0043022">
    <property type="term" value="F:ribosome binding"/>
    <property type="evidence" value="ECO:0007669"/>
    <property type="project" value="TreeGrafter"/>
</dbReference>
<dbReference type="Gene3D" id="3.40.50.11060">
    <property type="entry name" value="GTPase HflX, N-terminal domain"/>
    <property type="match status" value="1"/>
</dbReference>
<gene>
    <name evidence="6 11" type="primary">hflX</name>
    <name evidence="11" type="ORF">CKSOR_00370</name>
</gene>
<evidence type="ECO:0000313" key="12">
    <source>
        <dbReference type="Proteomes" id="UP000266796"/>
    </source>
</evidence>
<keyword evidence="12" id="KW-1185">Reference proteome</keyword>
<organism evidence="11 12">
    <name type="scientific">Candidatus Kinetoplastidibacterium kentomonadis</name>
    <dbReference type="NCBI Taxonomy" id="1576550"/>
    <lineage>
        <taxon>Bacteria</taxon>
        <taxon>Pseudomonadati</taxon>
        <taxon>Pseudomonadota</taxon>
        <taxon>Betaproteobacteria</taxon>
        <taxon>Candidatus Kinetoplastidibacterium</taxon>
    </lineage>
</organism>
<comment type="cofactor">
    <cofactor evidence="8">
        <name>Mg(2+)</name>
        <dbReference type="ChEBI" id="CHEBI:18420"/>
    </cofactor>
</comment>
<dbReference type="NCBIfam" id="TIGR03156">
    <property type="entry name" value="GTP_HflX"/>
    <property type="match status" value="1"/>
</dbReference>
<evidence type="ECO:0000256" key="7">
    <source>
        <dbReference type="PIRSR" id="PIRSR006809-1"/>
    </source>
</evidence>
<dbReference type="Gene3D" id="3.40.50.300">
    <property type="entry name" value="P-loop containing nucleotide triphosphate hydrolases"/>
    <property type="match status" value="1"/>
</dbReference>
<accession>A0A3Q8EUC3</accession>
<name>A0A3Q8EUC3_9PROT</name>
<dbReference type="Proteomes" id="UP000266796">
    <property type="component" value="Chromosome"/>
</dbReference>
<dbReference type="FunFam" id="3.40.50.11060:FF:000001">
    <property type="entry name" value="GTPase HflX"/>
    <property type="match status" value="1"/>
</dbReference>
<dbReference type="NCBIfam" id="TIGR00231">
    <property type="entry name" value="small_GTP"/>
    <property type="match status" value="1"/>
</dbReference>
<evidence type="ECO:0000256" key="1">
    <source>
        <dbReference type="ARBA" id="ARBA00022490"/>
    </source>
</evidence>
<comment type="function">
    <text evidence="6">GTPase that associates with the 50S ribosomal subunit and may have a role during protein synthesis or ribosome biogenesis.</text>
</comment>
<dbReference type="HAMAP" id="MF_00900">
    <property type="entry name" value="GTPase_HflX"/>
    <property type="match status" value="1"/>
</dbReference>
<dbReference type="CDD" id="cd01878">
    <property type="entry name" value="HflX"/>
    <property type="match status" value="1"/>
</dbReference>
<dbReference type="InterPro" id="IPR006073">
    <property type="entry name" value="GTP-bd"/>
</dbReference>
<dbReference type="InterPro" id="IPR042108">
    <property type="entry name" value="GTPase_HflX_N_sf"/>
</dbReference>
<comment type="subcellular location">
    <subcellularLocation>
        <location evidence="6">Cytoplasm</location>
    </subcellularLocation>
    <text evidence="6">May associate with membranes.</text>
</comment>
<evidence type="ECO:0000256" key="4">
    <source>
        <dbReference type="ARBA" id="ARBA00022842"/>
    </source>
</evidence>
<feature type="binding site" evidence="7">
    <location>
        <begin position="335"/>
        <end position="337"/>
    </location>
    <ligand>
        <name>GTP</name>
        <dbReference type="ChEBI" id="CHEBI:37565"/>
    </ligand>
</feature>
<feature type="binding site" evidence="8">
    <location>
        <position position="205"/>
    </location>
    <ligand>
        <name>Mg(2+)</name>
        <dbReference type="ChEBI" id="CHEBI:18420"/>
    </ligand>
</feature>
<sequence length="361" mass="41708">MKSIIVNVNFMNEVISKSQIDEFFMLSNTYGCQVINTFNIKRKEPDIKYFIGIGKMKEIYNFIIEYSIDIILFNCELSASQQRNIEDYLKIKVIDRVYLILEIFAMRAKSYEGKLQIELARLTYLSSRLKNMWTHLERQKGGIGVRGGPGESQIELDRRMINNKIKSLKINLSHLEKQRHIQRENRKKSRAFSISLVGYTNAGKSTLFNSLTKKNTYVADKLFATLDTLSRKMWIDKYNIIISDTVGFIRNLPHNLIEAFKSTLEEVTYADLLLHVIDASSENYMEEIIAVNNVLKEIGAINIPTLMIYNKIDLSHIESRIEFDNNNSVKNIYISALNNNGLDKIKDAILKLVSIKLKNIN</sequence>
<evidence type="ECO:0000256" key="9">
    <source>
        <dbReference type="SAM" id="Coils"/>
    </source>
</evidence>
<feature type="domain" description="Hflx-type G" evidence="10">
    <location>
        <begin position="192"/>
        <end position="357"/>
    </location>
</feature>